<organism evidence="3 4">
    <name type="scientific">Symbiodinium natans</name>
    <dbReference type="NCBI Taxonomy" id="878477"/>
    <lineage>
        <taxon>Eukaryota</taxon>
        <taxon>Sar</taxon>
        <taxon>Alveolata</taxon>
        <taxon>Dinophyceae</taxon>
        <taxon>Suessiales</taxon>
        <taxon>Symbiodiniaceae</taxon>
        <taxon>Symbiodinium</taxon>
    </lineage>
</organism>
<dbReference type="Pfam" id="PF00078">
    <property type="entry name" value="RVT_1"/>
    <property type="match status" value="2"/>
</dbReference>
<sequence length="4034" mass="445322">MPLRKRSQGPSGFVTQKDVHSETRAKALQLWQNMRSVLLPLSSVLQELSGSSHPESLEDRLLSGVSETTLLRYLQGFKGFLHALHTLDRALDSSLRQVDIADALLTMHNMGTHVLNGLKSLRWAQKTLLLSLPDLYQGLMRSVSYRVESDRKEAFPLPLFVLAALERQLLLDMGSPARRLFIGAVLTSCWSSLLLSTFHGAPYRQEWDALEASFGSVTPDCLFFSSAAGEFQPLTYGEVLNQLRGLLISIGLSTEEAGTFTVHSMKVCLLSVMAQRGFRVSRREAQGHHKSSSHSAKLYSRDDVWPALAAQKSLMRSISQGWWPSTPLARGGRHPVPQRAIAHLSVEIQPIAPHPRFPVLDASLHSVPVRLHHTTVLGLLHPLQLLMSLQTPLHRPRRLPTLLMRFHRAVHARHPPQMLTSVRPQLSNFWPAVVRLESTVLVGLRVQVFASGMQSDASEILLAALERVLSCGVGIMASADVPDLDEELLALAIQCKVPEAYHQCLSGFDVPLFGLRASTCTEPKAPSSASTSGWVEQFPPKLSGEQVIQLRSAFGASYPGEVLDHENTPGSRMLALTSKVMQPGEHKWIPWKFRMSKAQEEAFNLRRPSKVPKFEDFIYDEIPARELPQGQVGASFLQGVLGLMSVSASLVQGAHLHNLRLYERKFIKLACSRLEGSTGLRQPNIEELQAADRHLWGIMADLVNVHKWTLNDALTEVVEIRGDMSAMLQPRAAVSKFRPEGRKGDGKKGRPPQESSSGKGGKGQRWVLSYQDKSGARENLCRGYSSRDGCKFANCRFEHLCPVPGGMCSATLEQQDLVRYVNAFLAHLFPEGTWTSICVSHNEFAHIHQDFNSPDSQNYTLSLGAFSGGGLWLEGDASAFPGYTLVPPPDKEADQSLRGAIVCTRRAGFSFNGRLRHCSEPWVGDRWVVIAYTAPNPDALSADDVSLLAALGFPLPRVSSTPPPPSARGSVVATPAPDAQVTCPSPTLPEQVLPPHFPALRRNLFLELCSGRNRPLSSAALRAGVSVISVDILRSCEQDILQDSTYDALLRLGFSGQVTLANASPPCTEYSRLKLLDNAGPRPLRSPDHMEGFPDLNAEEKHRFEQSRLLLFRSLHILRAVWCGGGHISFEHPANSLAWLEKETQAFLKHVSADLNCIAACRFGADWYKRWLFACTWRDMQGLACACNHAPDSHQQVVGARNSDGTWASAATSEFPPALAEAYVAAALPLFETCADPVDLSLAQLPFLVPKKGMHSPPFGTQDGGGIFSCPDWSKPPSDAVDVFDGLRQELVHYLLSRKAPLRLQEHVQSQCEDALFSADEVLALRAMWSSWFTRKGWPAPDWTVPPSQPYCLHALSALSRAMGDRDDMLFPCLLEGIPTGFFNDIPRSNVFIPVEDVGSLASDDQLQICESNWQGARENPAILHELVQKEVDEGWLEEVPLSEAKQRWDKIAVAKLNVVLAENKKPRLIMDGTISGTNPSCFMNEKYNLPGLQDVRSCFPLRGCHSQHAGFSLDIRAAHKTIRIKESERGLCGIKLEDGRHYWYRVCPFGTNFSALWWARLSSFMIRVFHLLLWVAHMLSIYVDDLLLVQDDAVVAVFGSLLLSFCQSFGIPLSWAKVQLSHELKWLGWCFNFRAGTFWVPEDKRAKLLHQVRVLLRKGPVEKQALEQTVGLLMWITQASVQLRPWLCNLWRDLQRPAATNFSISSSEWQTLKDHLDENLRFCSTPPGTAIPCGATLISARHVPLRSKADLCKVPLTTRRVYMRIADPQHRKRHVSEASRRFLLFWEDWCLQSPSLTCLQPSCRAISATLAADAFASSLCIGIGGFLRVQGSSAVWFSERFALSDMQCLGVPLAPDAQKNIGCWELLAQMALLILFAEVCPGGRAGLSLRTFCDNSAAESAGNRMLTTSSPLCFFAQQLACLSFKLGLTLDIQHISGFRNTEADFLSRWQPPEELQHGFELLYRFQGQEADPEAFQEITDTLVRGLREYLEDIHDFAWNGALANLGCVEMVGAHLPMSTEAVDYDEARGECPVRLADAPLLDGVMAAGVPVRSALNVVEHSFWVSQRFPHVPGAAAPLRCPLAMRVGSPVGYGRVWQMVSSAVHAFMATCRPLLLDEASTSEEVKVVLRQDDRQSGTEAPAVSDCRDPAGCCENVHLACARLHSSRLEGVDCSSSLIAGSFVTQKDVHSETPREFGGGIPSAPFVLAALERQLLLDMGSPAREFQPLTHGEVLNQLRGVVAVHPSGRGGRHPVPQRAIAHLSVEIQPIAPHPRFPVLDVSLHPVSEPGPSASHDRAGPSSPMAAADVSSDSSSSSETIAHAADAFPQGSARQASSADADECEEHVLVSPKGVWHVGFPHSGPDGSSFVRAGKAVLLRPKCGALARSYSVQDKEPPPDARLCMHATTEQLLARSGAARIDSSGGAPCFATCFKVPEAYHQCLSGFDVPLFGCLAASATDFAPALDTLLEKVSAPESAAEILLVQASFRLLFQKCNNQAAASQGTEPKAPSSALISGWVEQFPPKLSGEQVIQLRSAFGASYPGEVLDHENTPGSRMLALTSKVMQPGELKWIPWKFRMSKAQEEAFNLRRPSKVPKFEDFIYDEIPARELPQGQVGASFLQGVLGLMSVSASLVQGAHLHNLRLYERKFIKLACSRLEGSTGLRQPNIEELQAADRHLWGIMADLVNVHKWTLNDALTEVVEIRGDMSAMLQPRAAVSKFRPEGRKGDGKKGRPPQESSSGKGGKGQRWVLSYQDKSGARKNLCRGYSSRDGCKFANCRFEHLCPDDGVSPAEALQNGDFSWETCLYLLQDSFPGAVFLRRSHVLTGGRPAAQYFNLGARVGGHGGMCSATLEQQDLVRYVNAFLSHLFPEGTWTSICVSHNEFAHIHQDFNSPESQNYTFSLGAFSGGGLWLEGDASAFPGYTLVPPPDKEADQSLRGAIVCTRRAGFSFNGRLRHCSEPWVGDRWVVIAYTAPNPDALSADDVSLLAALGFPLPRVSSTPPPPSAQGSVVATPAPDAQVTCPSPPLPEQVLPPHFPALRRNLFLELCSGKNRPLSSAALRAGVSVISVDILRSCEQDILQDSTYDALLRLGFSGQVTLAHASPPCTEYSRLKLLDNAGPRPLRSPDHMEGFPDLNAEEKHRFEQSRLLLFRSLHILRAVWCGGGHISFEHPANSLAWLEKDTQAFLKHVSADLNCIAACRFGADWYKRWLFACTWRDMQGLACACNHAPDSHQQVVGARNSDGTWASAATSEFPPALAEAYVAAALPLFEPCADPVDLSLAQLPFLVPKKGMHSPPFGTQDGGGIFSCPDWSKPPSDAVDVFDGLRQELVHYLLSRKAPLRLQEHVQSQCEDALFSADEVLALRAMWSSWFTRKGWPAPDWTVPPSQPYCLHALSALSRAMGDRDDLLFPCLLEGIPTGFFNDIPRSNVFIPVEDVGSLASDDQLQICESNWQGARENPAILHELVQKEVDEGWLEEVPLSEAKQRWDKIAVAKLNVVLAENKKPRLIMDGTISGTNPSCFMNEKYNLPGLQDVRSCFPLRGCHSQHAGFSLDIRAARKTIRIKESERGLCGIKLEDGRHYWYRVCPFGTNFSALWWARLSSFMIRVFHLLLWVAHMLSIYVDDLLLVQDDAVVAVFGSLLLSFCQSFGIPLSWAKVQLSHELKWLGWCFNFRAGTFWVPEDKRSKLLHQIRVLLRKGPVEKQALEQTVGLLMWITQASVQLRPWLCNLWRDLQRPAATNFSISSSEWQTLKDHLDENLRFCSTPPGTAIPCGATLISARHVPLRSKADLCKVPLTTRRVYMRIADPQHRKRHVSEASRRFLLFWEDWCLQSPSLTCLQPSCRAISATLAADAFASSQCIGIGGFLRVQGSSAVWFSERFALSDMQCLGVPLAPDAQKNIGCWELLAQMALLILFAEVCPGGRAGLSLRTFCDNSAAESAGNRMLTTSSPLCFFAQQLACLSFKLGLTLDIQHISGFRNTEADFLSRWQPPEELQHGFELLYRYRFPVARIWQSHHDVRLFPADTKLLWQPP</sequence>
<feature type="region of interest" description="Disordered" evidence="1">
    <location>
        <begin position="2714"/>
        <end position="2747"/>
    </location>
</feature>
<comment type="caution">
    <text evidence="3">The sequence shown here is derived from an EMBL/GenBank/DDBJ whole genome shotgun (WGS) entry which is preliminary data.</text>
</comment>
<dbReference type="InterPro" id="IPR043502">
    <property type="entry name" value="DNA/RNA_pol_sf"/>
</dbReference>
<evidence type="ECO:0000313" key="3">
    <source>
        <dbReference type="EMBL" id="CAE7221944.1"/>
    </source>
</evidence>
<gene>
    <name evidence="3" type="ORF">SNAT2548_LOCUS8225</name>
</gene>
<feature type="region of interest" description="Disordered" evidence="1">
    <location>
        <begin position="2999"/>
        <end position="3018"/>
    </location>
</feature>
<feature type="region of interest" description="Disordered" evidence="1">
    <location>
        <begin position="735"/>
        <end position="764"/>
    </location>
</feature>
<dbReference type="PANTHER" id="PTHR33050:SF7">
    <property type="entry name" value="RIBONUCLEASE H"/>
    <property type="match status" value="1"/>
</dbReference>
<feature type="domain" description="Reverse transcriptase" evidence="2">
    <location>
        <begin position="1484"/>
        <end position="1630"/>
    </location>
</feature>
<evidence type="ECO:0000256" key="1">
    <source>
        <dbReference type="SAM" id="MobiDB-lite"/>
    </source>
</evidence>
<feature type="compositionally biased region" description="Basic and acidic residues" evidence="1">
    <location>
        <begin position="2720"/>
        <end position="2731"/>
    </location>
</feature>
<name>A0A812KCN6_9DINO</name>
<feature type="domain" description="Reverse transcriptase" evidence="2">
    <location>
        <begin position="3524"/>
        <end position="3670"/>
    </location>
</feature>
<protein>
    <recommendedName>
        <fullName evidence="2">Reverse transcriptase domain-containing protein</fullName>
    </recommendedName>
</protein>
<proteinExistence type="predicted"/>
<dbReference type="Proteomes" id="UP000604046">
    <property type="component" value="Unassembled WGS sequence"/>
</dbReference>
<evidence type="ECO:0000259" key="2">
    <source>
        <dbReference type="Pfam" id="PF00078"/>
    </source>
</evidence>
<keyword evidence="4" id="KW-1185">Reference proteome</keyword>
<reference evidence="3" key="1">
    <citation type="submission" date="2021-02" db="EMBL/GenBank/DDBJ databases">
        <authorList>
            <person name="Dougan E. K."/>
            <person name="Rhodes N."/>
            <person name="Thang M."/>
            <person name="Chan C."/>
        </authorList>
    </citation>
    <scope>NUCLEOTIDE SEQUENCE</scope>
</reference>
<accession>A0A812KCN6</accession>
<dbReference type="InterPro" id="IPR052055">
    <property type="entry name" value="Hepadnavirus_pol/RT"/>
</dbReference>
<feature type="region of interest" description="Disordered" evidence="1">
    <location>
        <begin position="959"/>
        <end position="978"/>
    </location>
</feature>
<feature type="compositionally biased region" description="Basic and acidic residues" evidence="1">
    <location>
        <begin position="737"/>
        <end position="748"/>
    </location>
</feature>
<feature type="region of interest" description="Disordered" evidence="1">
    <location>
        <begin position="2280"/>
        <end position="2319"/>
    </location>
</feature>
<dbReference type="PANTHER" id="PTHR33050">
    <property type="entry name" value="REVERSE TRANSCRIPTASE DOMAIN-CONTAINING PROTEIN"/>
    <property type="match status" value="1"/>
</dbReference>
<dbReference type="SUPFAM" id="SSF56672">
    <property type="entry name" value="DNA/RNA polymerases"/>
    <property type="match status" value="2"/>
</dbReference>
<feature type="compositionally biased region" description="Low complexity" evidence="1">
    <location>
        <begin position="2300"/>
        <end position="2319"/>
    </location>
</feature>
<evidence type="ECO:0000313" key="4">
    <source>
        <dbReference type="Proteomes" id="UP000604046"/>
    </source>
</evidence>
<dbReference type="EMBL" id="CAJNDS010000602">
    <property type="protein sequence ID" value="CAE7221944.1"/>
    <property type="molecule type" value="Genomic_DNA"/>
</dbReference>
<dbReference type="InterPro" id="IPR000477">
    <property type="entry name" value="RT_dom"/>
</dbReference>